<dbReference type="Proteomes" id="UP000256488">
    <property type="component" value="Unassembled WGS sequence"/>
</dbReference>
<dbReference type="Gene3D" id="3.30.1360.70">
    <property type="entry name" value="Arginyl tRNA synthetase N-terminal domain"/>
    <property type="match status" value="1"/>
</dbReference>
<gene>
    <name evidence="8" type="ORF">CAI16_16400</name>
</gene>
<keyword evidence="3" id="KW-0547">Nucleotide-binding</keyword>
<dbReference type="GO" id="GO:0004814">
    <property type="term" value="F:arginine-tRNA ligase activity"/>
    <property type="evidence" value="ECO:0007669"/>
    <property type="project" value="InterPro"/>
</dbReference>
<feature type="domain" description="Arginyl tRNA synthetase N-terminal" evidence="7">
    <location>
        <begin position="9"/>
        <end position="96"/>
    </location>
</feature>
<proteinExistence type="predicted"/>
<keyword evidence="4" id="KW-0067">ATP-binding</keyword>
<dbReference type="PANTHER" id="PTHR11956:SF5">
    <property type="entry name" value="ARGININE--TRNA LIGASE, CYTOPLASMIC"/>
    <property type="match status" value="1"/>
</dbReference>
<reference evidence="8 9" key="1">
    <citation type="submission" date="2017-05" db="EMBL/GenBank/DDBJ databases">
        <title>Virgibacillus sp. AK90 isolated from a saltern of Kakinada, India.</title>
        <authorList>
            <person name="Gupta V."/>
            <person name="Sidhu C."/>
            <person name="Korpole S."/>
            <person name="Pinnaka A.K."/>
        </authorList>
    </citation>
    <scope>NUCLEOTIDE SEQUENCE [LARGE SCALE GENOMIC DNA]</scope>
    <source>
        <strain evidence="8 9">AK90</strain>
    </source>
</reference>
<protein>
    <recommendedName>
        <fullName evidence="7">Arginyl tRNA synthetase N-terminal domain-containing protein</fullName>
    </recommendedName>
</protein>
<keyword evidence="1" id="KW-0963">Cytoplasm</keyword>
<dbReference type="GO" id="GO:0005524">
    <property type="term" value="F:ATP binding"/>
    <property type="evidence" value="ECO:0007669"/>
    <property type="project" value="UniProtKB-KW"/>
</dbReference>
<sequence length="99" mass="11173">MNMVQEIEKKVKTSILEALVRAKLVDQKVHISQIVLEKPNNEQHGDYATNIAMQLTKVAKQPPRQIAQAIVDHIDVSGTYIRKVDIAGPGFINIFMDYD</sequence>
<evidence type="ECO:0000259" key="7">
    <source>
        <dbReference type="SMART" id="SM01016"/>
    </source>
</evidence>
<evidence type="ECO:0000256" key="5">
    <source>
        <dbReference type="ARBA" id="ARBA00022917"/>
    </source>
</evidence>
<evidence type="ECO:0000256" key="1">
    <source>
        <dbReference type="ARBA" id="ARBA00022490"/>
    </source>
</evidence>
<accession>A0A3E0WLG1</accession>
<keyword evidence="5" id="KW-0648">Protein biosynthesis</keyword>
<evidence type="ECO:0000256" key="3">
    <source>
        <dbReference type="ARBA" id="ARBA00022741"/>
    </source>
</evidence>
<evidence type="ECO:0000313" key="8">
    <source>
        <dbReference type="EMBL" id="RFA32991.1"/>
    </source>
</evidence>
<keyword evidence="6" id="KW-0030">Aminoacyl-tRNA synthetase</keyword>
<evidence type="ECO:0000313" key="9">
    <source>
        <dbReference type="Proteomes" id="UP000256488"/>
    </source>
</evidence>
<feature type="non-terminal residue" evidence="8">
    <location>
        <position position="99"/>
    </location>
</feature>
<evidence type="ECO:0000256" key="6">
    <source>
        <dbReference type="ARBA" id="ARBA00023146"/>
    </source>
</evidence>
<dbReference type="PANTHER" id="PTHR11956">
    <property type="entry name" value="ARGINYL-TRNA SYNTHETASE"/>
    <property type="match status" value="1"/>
</dbReference>
<keyword evidence="2" id="KW-0436">Ligase</keyword>
<name>A0A3E0WLG1_9BACI</name>
<dbReference type="FunFam" id="3.30.1360.70:FF:000003">
    <property type="entry name" value="Arginine--tRNA ligase"/>
    <property type="match status" value="1"/>
</dbReference>
<dbReference type="SUPFAM" id="SSF55190">
    <property type="entry name" value="Arginyl-tRNA synthetase (ArgRS), N-terminal 'additional' domain"/>
    <property type="match status" value="1"/>
</dbReference>
<dbReference type="SMART" id="SM01016">
    <property type="entry name" value="Arg_tRNA_synt_N"/>
    <property type="match status" value="1"/>
</dbReference>
<dbReference type="AlphaFoldDB" id="A0A3E0WLG1"/>
<dbReference type="GO" id="GO:0006420">
    <property type="term" value="P:arginyl-tRNA aminoacylation"/>
    <property type="evidence" value="ECO:0007669"/>
    <property type="project" value="InterPro"/>
</dbReference>
<dbReference type="InterPro" id="IPR005148">
    <property type="entry name" value="Arg-tRNA-synth_N"/>
</dbReference>
<dbReference type="InterPro" id="IPR001278">
    <property type="entry name" value="Arg-tRNA-ligase"/>
</dbReference>
<evidence type="ECO:0000256" key="2">
    <source>
        <dbReference type="ARBA" id="ARBA00022598"/>
    </source>
</evidence>
<organism evidence="8 9">
    <name type="scientific">Virgibacillus dokdonensis</name>
    <dbReference type="NCBI Taxonomy" id="302167"/>
    <lineage>
        <taxon>Bacteria</taxon>
        <taxon>Bacillati</taxon>
        <taxon>Bacillota</taxon>
        <taxon>Bacilli</taxon>
        <taxon>Bacillales</taxon>
        <taxon>Bacillaceae</taxon>
        <taxon>Virgibacillus</taxon>
    </lineage>
</organism>
<comment type="caution">
    <text evidence="8">The sequence shown here is derived from an EMBL/GenBank/DDBJ whole genome shotgun (WGS) entry which is preliminary data.</text>
</comment>
<dbReference type="GO" id="GO:0005737">
    <property type="term" value="C:cytoplasm"/>
    <property type="evidence" value="ECO:0007669"/>
    <property type="project" value="InterPro"/>
</dbReference>
<evidence type="ECO:0000256" key="4">
    <source>
        <dbReference type="ARBA" id="ARBA00022840"/>
    </source>
</evidence>
<dbReference type="Pfam" id="PF03485">
    <property type="entry name" value="Arg_tRNA_synt_N"/>
    <property type="match status" value="1"/>
</dbReference>
<dbReference type="InterPro" id="IPR036695">
    <property type="entry name" value="Arg-tRNA-synth_N_sf"/>
</dbReference>
<dbReference type="EMBL" id="NFZX01000047">
    <property type="protein sequence ID" value="RFA32991.1"/>
    <property type="molecule type" value="Genomic_DNA"/>
</dbReference>